<evidence type="ECO:0000313" key="1">
    <source>
        <dbReference type="EMBL" id="PUB09443.1"/>
    </source>
</evidence>
<dbReference type="EMBL" id="QBUD01000031">
    <property type="protein sequence ID" value="PUB09443.1"/>
    <property type="molecule type" value="Genomic_DNA"/>
</dbReference>
<evidence type="ECO:0000313" key="2">
    <source>
        <dbReference type="Proteomes" id="UP000244523"/>
    </source>
</evidence>
<dbReference type="Proteomes" id="UP000244523">
    <property type="component" value="Unassembled WGS sequence"/>
</dbReference>
<sequence length="55" mass="6483">MLRRVHFGCKGRIAVVRCGLHQWQAMEHHCQSFSRLRPKPKLGFFTKNNSCSRQL</sequence>
<name>A0A2T6K458_9RHOB</name>
<reference evidence="1 2" key="1">
    <citation type="submission" date="2018-04" db="EMBL/GenBank/DDBJ databases">
        <title>Genomic Encyclopedia of Archaeal and Bacterial Type Strains, Phase II (KMG-II): from individual species to whole genera.</title>
        <authorList>
            <person name="Goeker M."/>
        </authorList>
    </citation>
    <scope>NUCLEOTIDE SEQUENCE [LARGE SCALE GENOMIC DNA]</scope>
    <source>
        <strain evidence="1 2">DSM 29955</strain>
    </source>
</reference>
<accession>A0A2T6K458</accession>
<protein>
    <submittedName>
        <fullName evidence="1">Uncharacterized protein</fullName>
    </submittedName>
</protein>
<proteinExistence type="predicted"/>
<comment type="caution">
    <text evidence="1">The sequence shown here is derived from an EMBL/GenBank/DDBJ whole genome shotgun (WGS) entry which is preliminary data.</text>
</comment>
<gene>
    <name evidence="1" type="ORF">C8N45_1315</name>
</gene>
<organism evidence="1 2">
    <name type="scientific">Yoonia sediminilitoris</name>
    <dbReference type="NCBI Taxonomy" id="1286148"/>
    <lineage>
        <taxon>Bacteria</taxon>
        <taxon>Pseudomonadati</taxon>
        <taxon>Pseudomonadota</taxon>
        <taxon>Alphaproteobacteria</taxon>
        <taxon>Rhodobacterales</taxon>
        <taxon>Paracoccaceae</taxon>
        <taxon>Yoonia</taxon>
    </lineage>
</organism>
<keyword evidence="2" id="KW-1185">Reference proteome</keyword>
<dbReference type="AlphaFoldDB" id="A0A2T6K458"/>